<accession>A0A0P8D7W8</accession>
<comment type="caution">
    <text evidence="1">The sequence shown here is derived from an EMBL/GenBank/DDBJ whole genome shotgun (WGS) entry which is preliminary data.</text>
</comment>
<dbReference type="AlphaFoldDB" id="A0A0P8D7W8"/>
<dbReference type="SUPFAM" id="SSF48452">
    <property type="entry name" value="TPR-like"/>
    <property type="match status" value="2"/>
</dbReference>
<proteinExistence type="predicted"/>
<gene>
    <name evidence="1" type="ORF">HLUCCA11_22035</name>
</gene>
<dbReference type="EMBL" id="LJZR01000065">
    <property type="protein sequence ID" value="KPQ32200.1"/>
    <property type="molecule type" value="Genomic_DNA"/>
</dbReference>
<protein>
    <recommendedName>
        <fullName evidence="3">Tetratricopeptide repeat</fullName>
    </recommendedName>
</protein>
<reference evidence="1 2" key="1">
    <citation type="submission" date="2015-09" db="EMBL/GenBank/DDBJ databases">
        <title>Identification and resolution of microdiversity through metagenomic sequencing of parallel consortia.</title>
        <authorList>
            <person name="Nelson W.C."/>
            <person name="Romine M.F."/>
            <person name="Lindemann S.R."/>
        </authorList>
    </citation>
    <scope>NUCLEOTIDE SEQUENCE [LARGE SCALE GENOMIC DNA]</scope>
    <source>
        <strain evidence="1">Ana</strain>
    </source>
</reference>
<evidence type="ECO:0000313" key="1">
    <source>
        <dbReference type="EMBL" id="KPQ32200.1"/>
    </source>
</evidence>
<name>A0A0P8D7W8_9CYAN</name>
<dbReference type="PANTHER" id="PTHR10098">
    <property type="entry name" value="RAPSYN-RELATED"/>
    <property type="match status" value="1"/>
</dbReference>
<organism evidence="1 2">
    <name type="scientific">Phormidesmis priestleyi Ana</name>
    <dbReference type="NCBI Taxonomy" id="1666911"/>
    <lineage>
        <taxon>Bacteria</taxon>
        <taxon>Bacillati</taxon>
        <taxon>Cyanobacteriota</taxon>
        <taxon>Cyanophyceae</taxon>
        <taxon>Leptolyngbyales</taxon>
        <taxon>Leptolyngbyaceae</taxon>
        <taxon>Phormidesmis</taxon>
    </lineage>
</organism>
<dbReference type="Proteomes" id="UP000050465">
    <property type="component" value="Unassembled WGS sequence"/>
</dbReference>
<dbReference type="Gene3D" id="1.25.40.10">
    <property type="entry name" value="Tetratricopeptide repeat domain"/>
    <property type="match status" value="2"/>
</dbReference>
<dbReference type="STRING" id="1666911.HLUCCA11_22035"/>
<evidence type="ECO:0000313" key="2">
    <source>
        <dbReference type="Proteomes" id="UP000050465"/>
    </source>
</evidence>
<dbReference type="PANTHER" id="PTHR10098:SF108">
    <property type="entry name" value="TETRATRICOPEPTIDE REPEAT PROTEIN 28"/>
    <property type="match status" value="1"/>
</dbReference>
<dbReference type="InterPro" id="IPR011990">
    <property type="entry name" value="TPR-like_helical_dom_sf"/>
</dbReference>
<evidence type="ECO:0008006" key="3">
    <source>
        <dbReference type="Google" id="ProtNLM"/>
    </source>
</evidence>
<sequence length="480" mass="52190">MRPQIYLISLAASPLILSLNALYVEKIITREAIATETVAQISESSASLRQTGLQLVYTGQLFAALEKLEAALTVARDSGDRTEEADTLVAIAEIQNMLGDKTAGTETVQQALTIYRDEGQKTGEAAALRILSALQNEVEPNETVDETAAQALAVAKESGSALQHGFTLLFMGTRRITQQNHEQGLAYFKEAQPLLASEPSSVDEALWKKYYQPWMLVSTALAQFEQAPDQVMGTLEEAIAHSQSTGNLSAEGVALFVKGLWQAKQKETANALASYQQAVEILTPTDQRQVLISTLLAKSRGHRVQASEQDQSEQQGEVKAAYQRAIESAQSALEVAQNLGEPVRISNAFSHTVWAYIENAHFHSNRAVTLREAGNNSLADDQFALTETLSQTSIEKALEALEQVPQMQNDAAVSTIHDTVIAAYDQAGQRYGQQVLAHRIAGDFEASVMANRNVCDRAVGNSARTVNRIWKNAAAGFSKD</sequence>